<sequence>MTFVRTTLARAGAGAARLRDSRAAQWCLETALPRIVGVWRRVWGVAGPILSIPSAFGWAVLAAAVVALVLGAVFGWLELTTIGFVGLVVLLVAVGFVVGRSSFRVDLDLALTRVVVGERAVGRIAVTNTGARSTLPARIELPVGASFASFHLPRLEPNGQHDDLFGIPTTRRSIITVGPVRSVRGDALGLLRREVRWTDPQELFVHPRTISIEGSSSGFLRDLEGIASKDLANDDVSFHALREYVPGDDRRYIHWKTSARTGTLMVRQYEETRRSHLAIALSTSSSDYLDPEEFELAVSTCGSLGLQALREERDLTVLVPGRALHTETGRRLLDDLSGVELTSSRQSIVQLAKATGNAVPNASVAVLVFGADVTATELQTASVHLPLGVRTIAVSCVPGQTVSRRQIGDLVLLSIGELAELPPALRRVNAA</sequence>
<dbReference type="PANTHER" id="PTHR34351">
    <property type="entry name" value="SLR1927 PROTEIN-RELATED"/>
    <property type="match status" value="1"/>
</dbReference>
<protein>
    <submittedName>
        <fullName evidence="2">DUF58 domain-containing protein</fullName>
    </submittedName>
</protein>
<feature type="domain" description="DUF58" evidence="1">
    <location>
        <begin position="241"/>
        <end position="322"/>
    </location>
</feature>
<dbReference type="KEGG" id="cphy:B5808_02765"/>
<dbReference type="STRING" id="1619308.B5808_02765"/>
<reference evidence="2 3" key="1">
    <citation type="submission" date="2017-04" db="EMBL/GenBank/DDBJ databases">
        <authorList>
            <person name="Afonso C.L."/>
            <person name="Miller P.J."/>
            <person name="Scott M.A."/>
            <person name="Spackman E."/>
            <person name="Goraichik I."/>
            <person name="Dimitrov K.M."/>
            <person name="Suarez D.L."/>
            <person name="Swayne D.E."/>
        </authorList>
    </citation>
    <scope>NUCLEOTIDE SEQUENCE [LARGE SCALE GENOMIC DNA]</scope>
    <source>
        <strain evidence="3">XA(T)</strain>
    </source>
</reference>
<dbReference type="Proteomes" id="UP000192775">
    <property type="component" value="Chromosome"/>
</dbReference>
<dbReference type="PANTHER" id="PTHR34351:SF1">
    <property type="entry name" value="SLR1927 PROTEIN"/>
    <property type="match status" value="1"/>
</dbReference>
<evidence type="ECO:0000313" key="3">
    <source>
        <dbReference type="Proteomes" id="UP000192775"/>
    </source>
</evidence>
<dbReference type="EMBL" id="CP020715">
    <property type="protein sequence ID" value="ARJ04268.1"/>
    <property type="molecule type" value="Genomic_DNA"/>
</dbReference>
<keyword evidence="3" id="KW-1185">Reference proteome</keyword>
<proteinExistence type="predicted"/>
<name>A0A1X9LIY6_9MICO</name>
<dbReference type="Pfam" id="PF01882">
    <property type="entry name" value="DUF58"/>
    <property type="match status" value="1"/>
</dbReference>
<evidence type="ECO:0000313" key="2">
    <source>
        <dbReference type="EMBL" id="ARJ04268.1"/>
    </source>
</evidence>
<dbReference type="InterPro" id="IPR002881">
    <property type="entry name" value="DUF58"/>
</dbReference>
<dbReference type="AlphaFoldDB" id="A0A1X9LIY6"/>
<gene>
    <name evidence="2" type="ORF">B5808_02765</name>
</gene>
<evidence type="ECO:0000259" key="1">
    <source>
        <dbReference type="Pfam" id="PF01882"/>
    </source>
</evidence>
<dbReference type="RefSeq" id="WP_085018219.1">
    <property type="nucleotide sequence ID" value="NZ_BMHD01000001.1"/>
</dbReference>
<accession>A0A1X9LIY6</accession>
<organism evidence="2 3">
    <name type="scientific">Cnuibacter physcomitrellae</name>
    <dbReference type="NCBI Taxonomy" id="1619308"/>
    <lineage>
        <taxon>Bacteria</taxon>
        <taxon>Bacillati</taxon>
        <taxon>Actinomycetota</taxon>
        <taxon>Actinomycetes</taxon>
        <taxon>Micrococcales</taxon>
        <taxon>Microbacteriaceae</taxon>
        <taxon>Cnuibacter</taxon>
    </lineage>
</organism>